<dbReference type="Pfam" id="PF01479">
    <property type="entry name" value="S4"/>
    <property type="match status" value="1"/>
</dbReference>
<keyword evidence="3 5" id="KW-0413">Isomerase</keyword>
<evidence type="ECO:0000256" key="4">
    <source>
        <dbReference type="PROSITE-ProRule" id="PRU00182"/>
    </source>
</evidence>
<reference evidence="8" key="1">
    <citation type="submission" date="2023-07" db="EMBL/GenBank/DDBJ databases">
        <title>Sequencing the genomes of 1000 actinobacteria strains.</title>
        <authorList>
            <person name="Klenk H.-P."/>
        </authorList>
    </citation>
    <scope>NUCLEOTIDE SEQUENCE</scope>
    <source>
        <strain evidence="8">DSM 13988</strain>
    </source>
</reference>
<dbReference type="CDD" id="cd00165">
    <property type="entry name" value="S4"/>
    <property type="match status" value="1"/>
</dbReference>
<evidence type="ECO:0000313" key="8">
    <source>
        <dbReference type="EMBL" id="MDR6891376.1"/>
    </source>
</evidence>
<dbReference type="GO" id="GO:0120159">
    <property type="term" value="F:rRNA pseudouridine synthase activity"/>
    <property type="evidence" value="ECO:0007669"/>
    <property type="project" value="UniProtKB-ARBA"/>
</dbReference>
<proteinExistence type="inferred from homology"/>
<protein>
    <recommendedName>
        <fullName evidence="5">Pseudouridine synthase</fullName>
        <ecNumber evidence="5">5.4.99.-</ecNumber>
    </recommendedName>
</protein>
<dbReference type="InterPro" id="IPR002942">
    <property type="entry name" value="S4_RNA-bd"/>
</dbReference>
<dbReference type="InterPro" id="IPR050343">
    <property type="entry name" value="RsuA_PseudoU_synthase"/>
</dbReference>
<accession>A0AAE3YGI5</accession>
<dbReference type="PROSITE" id="PS50889">
    <property type="entry name" value="S4"/>
    <property type="match status" value="1"/>
</dbReference>
<dbReference type="InterPro" id="IPR018496">
    <property type="entry name" value="PsdUridine_synth_RsuA/RluB_CS"/>
</dbReference>
<keyword evidence="9" id="KW-1185">Reference proteome</keyword>
<dbReference type="InterPro" id="IPR036986">
    <property type="entry name" value="S4_RNA-bd_sf"/>
</dbReference>
<evidence type="ECO:0000259" key="7">
    <source>
        <dbReference type="SMART" id="SM00363"/>
    </source>
</evidence>
<dbReference type="EC" id="5.4.99.-" evidence="5"/>
<dbReference type="Gene3D" id="3.30.70.580">
    <property type="entry name" value="Pseudouridine synthase I, catalytic domain, N-terminal subdomain"/>
    <property type="match status" value="1"/>
</dbReference>
<dbReference type="SMART" id="SM00363">
    <property type="entry name" value="S4"/>
    <property type="match status" value="1"/>
</dbReference>
<feature type="compositionally biased region" description="Gly residues" evidence="6">
    <location>
        <begin position="85"/>
        <end position="96"/>
    </location>
</feature>
<feature type="domain" description="RNA-binding S4" evidence="7">
    <location>
        <begin position="146"/>
        <end position="205"/>
    </location>
</feature>
<dbReference type="GO" id="GO:0003723">
    <property type="term" value="F:RNA binding"/>
    <property type="evidence" value="ECO:0007669"/>
    <property type="project" value="UniProtKB-KW"/>
</dbReference>
<dbReference type="PANTHER" id="PTHR47683:SF2">
    <property type="entry name" value="RNA-BINDING S4 DOMAIN-CONTAINING PROTEIN"/>
    <property type="match status" value="1"/>
</dbReference>
<dbReference type="InterPro" id="IPR000748">
    <property type="entry name" value="PsdUridine_synth_RsuA/RluB/E/F"/>
</dbReference>
<comment type="catalytic activity">
    <reaction evidence="1">
        <text>a uridine in RNA = a pseudouridine in RNA</text>
        <dbReference type="Rhea" id="RHEA:48348"/>
        <dbReference type="Rhea" id="RHEA-COMP:12068"/>
        <dbReference type="Rhea" id="RHEA-COMP:12069"/>
        <dbReference type="ChEBI" id="CHEBI:65314"/>
        <dbReference type="ChEBI" id="CHEBI:65315"/>
    </reaction>
</comment>
<sequence length="383" mass="40195">MSSSSFNRTPASGGSRSNGSPSRRTGGPAGRSGAAPRGGASGGSTFGGAKGGGGKGFGAKTGGGKTGGAKTGGPRGFGPKSGAAGKPGKGGPGAKGGQFRQAPSSAGKAFAKDRRGRELKPLRPEDRAPIEPRAARGDASSEQEGVRLQKVLANAGVASRRACEQMIDEGRVEVNGEVIIEQGRRVDPERDVIHVDGERIQLDASKTYIVFNKPKGVVSTMTDPEGRPAVSDFVKGKQERLFHVGRLDAETEGLLILTNDGELANRLMHPRYNISKTYLVQVRGPLAPGIGKQMRDGLKLEDGWASVDSFRLIDSRPGHVLVEVVLHNGKNRIVRRLFDAVGHPVERLLRVAVGPISLGDQKQGTVRTLGRHEVGHLLSLVGL</sequence>
<dbReference type="AlphaFoldDB" id="A0AAE3YGI5"/>
<feature type="region of interest" description="Disordered" evidence="6">
    <location>
        <begin position="1"/>
        <end position="144"/>
    </location>
</feature>
<dbReference type="InterPro" id="IPR006145">
    <property type="entry name" value="PsdUridine_synth_RsuA/RluA"/>
</dbReference>
<dbReference type="Gene3D" id="3.10.290.10">
    <property type="entry name" value="RNA-binding S4 domain"/>
    <property type="match status" value="1"/>
</dbReference>
<comment type="caution">
    <text evidence="8">The sequence shown here is derived from an EMBL/GenBank/DDBJ whole genome shotgun (WGS) entry which is preliminary data.</text>
</comment>
<evidence type="ECO:0000256" key="2">
    <source>
        <dbReference type="ARBA" id="ARBA00008348"/>
    </source>
</evidence>
<dbReference type="RefSeq" id="WP_309849090.1">
    <property type="nucleotide sequence ID" value="NZ_BAAAIU010000024.1"/>
</dbReference>
<name>A0AAE3YGI5_9MICC</name>
<feature type="compositionally biased region" description="Gly residues" evidence="6">
    <location>
        <begin position="39"/>
        <end position="76"/>
    </location>
</feature>
<dbReference type="InterPro" id="IPR020103">
    <property type="entry name" value="PsdUridine_synth_cat_dom_sf"/>
</dbReference>
<dbReference type="Proteomes" id="UP001247307">
    <property type="component" value="Unassembled WGS sequence"/>
</dbReference>
<dbReference type="EMBL" id="JAVDUI010000001">
    <property type="protein sequence ID" value="MDR6891376.1"/>
    <property type="molecule type" value="Genomic_DNA"/>
</dbReference>
<dbReference type="Pfam" id="PF00849">
    <property type="entry name" value="PseudoU_synth_2"/>
    <property type="match status" value="1"/>
</dbReference>
<dbReference type="PANTHER" id="PTHR47683">
    <property type="entry name" value="PSEUDOURIDINE SYNTHASE FAMILY PROTEIN-RELATED"/>
    <property type="match status" value="1"/>
</dbReference>
<dbReference type="SUPFAM" id="SSF55120">
    <property type="entry name" value="Pseudouridine synthase"/>
    <property type="match status" value="1"/>
</dbReference>
<gene>
    <name evidence="8" type="ORF">J2S35_000316</name>
</gene>
<evidence type="ECO:0000313" key="9">
    <source>
        <dbReference type="Proteomes" id="UP001247307"/>
    </source>
</evidence>
<comment type="similarity">
    <text evidence="2 5">Belongs to the pseudouridine synthase RsuA family.</text>
</comment>
<dbReference type="PROSITE" id="PS01149">
    <property type="entry name" value="PSI_RSU"/>
    <property type="match status" value="1"/>
</dbReference>
<dbReference type="NCBIfam" id="TIGR00093">
    <property type="entry name" value="pseudouridine synthase"/>
    <property type="match status" value="1"/>
</dbReference>
<organism evidence="8 9">
    <name type="scientific">Falsarthrobacter nasiphocae</name>
    <dbReference type="NCBI Taxonomy" id="189863"/>
    <lineage>
        <taxon>Bacteria</taxon>
        <taxon>Bacillati</taxon>
        <taxon>Actinomycetota</taxon>
        <taxon>Actinomycetes</taxon>
        <taxon>Micrococcales</taxon>
        <taxon>Micrococcaceae</taxon>
        <taxon>Falsarthrobacter</taxon>
    </lineage>
</organism>
<dbReference type="FunFam" id="3.10.290.10:FF:000003">
    <property type="entry name" value="Pseudouridine synthase"/>
    <property type="match status" value="1"/>
</dbReference>
<evidence type="ECO:0000256" key="5">
    <source>
        <dbReference type="RuleBase" id="RU003887"/>
    </source>
</evidence>
<dbReference type="GO" id="GO:0000455">
    <property type="term" value="P:enzyme-directed rRNA pseudouridine synthesis"/>
    <property type="evidence" value="ECO:0007669"/>
    <property type="project" value="UniProtKB-ARBA"/>
</dbReference>
<evidence type="ECO:0000256" key="1">
    <source>
        <dbReference type="ARBA" id="ARBA00000073"/>
    </source>
</evidence>
<dbReference type="CDD" id="cd02870">
    <property type="entry name" value="PseudoU_synth_RsuA_like"/>
    <property type="match status" value="1"/>
</dbReference>
<feature type="compositionally biased region" description="Basic and acidic residues" evidence="6">
    <location>
        <begin position="110"/>
        <end position="136"/>
    </location>
</feature>
<dbReference type="Gene3D" id="3.30.70.1560">
    <property type="entry name" value="Alpha-L RNA-binding motif"/>
    <property type="match status" value="1"/>
</dbReference>
<dbReference type="SUPFAM" id="SSF55174">
    <property type="entry name" value="Alpha-L RNA-binding motif"/>
    <property type="match status" value="1"/>
</dbReference>
<evidence type="ECO:0000256" key="6">
    <source>
        <dbReference type="SAM" id="MobiDB-lite"/>
    </source>
</evidence>
<keyword evidence="4" id="KW-0694">RNA-binding</keyword>
<evidence type="ECO:0000256" key="3">
    <source>
        <dbReference type="ARBA" id="ARBA00023235"/>
    </source>
</evidence>
<feature type="compositionally biased region" description="Low complexity" evidence="6">
    <location>
        <begin position="10"/>
        <end position="38"/>
    </location>
</feature>
<dbReference type="InterPro" id="IPR042092">
    <property type="entry name" value="PsdUridine_s_RsuA/RluB/E/F_cat"/>
</dbReference>
<dbReference type="InterPro" id="IPR020094">
    <property type="entry name" value="TruA/RsuA/RluB/E/F_N"/>
</dbReference>